<dbReference type="AlphaFoldDB" id="G6EL16"/>
<dbReference type="EMBL" id="AGFM01000122">
    <property type="protein sequence ID" value="EHJ57983.1"/>
    <property type="molecule type" value="Genomic_DNA"/>
</dbReference>
<dbReference type="Proteomes" id="UP000004030">
    <property type="component" value="Unassembled WGS sequence"/>
</dbReference>
<geneLocation type="plasmid" evidence="1">
    <name>pLA1</name>
</geneLocation>
<evidence type="ECO:0000313" key="2">
    <source>
        <dbReference type="Proteomes" id="UP000004030"/>
    </source>
</evidence>
<reference evidence="1 2" key="1">
    <citation type="journal article" date="2012" name="J. Bacteriol.">
        <title>Genome sequence of benzo(a)pyrene-degrading bacterium Novosphingobium pentaromativorans US6-1.</title>
        <authorList>
            <person name="Luo Y.R."/>
            <person name="Kang S.G."/>
            <person name="Kim S.J."/>
            <person name="Kim M.R."/>
            <person name="Li N."/>
            <person name="Lee J.H."/>
            <person name="Kwon K.K."/>
        </authorList>
    </citation>
    <scope>NUCLEOTIDE SEQUENCE [LARGE SCALE GENOMIC DNA]</scope>
    <source>
        <strain evidence="1 2">US6-1</strain>
        <plasmid evidence="1">pLA1</plasmid>
    </source>
</reference>
<evidence type="ECO:0000313" key="1">
    <source>
        <dbReference type="EMBL" id="EHJ57983.1"/>
    </source>
</evidence>
<accession>G6EL16</accession>
<protein>
    <submittedName>
        <fullName evidence="1">Uncharacterized protein</fullName>
    </submittedName>
</protein>
<name>G6EL16_9SPHN</name>
<proteinExistence type="predicted"/>
<sequence>MPYFDQRLILGASLLPDLTSSVKSGQDVYAVIAPKRSG</sequence>
<comment type="caution">
    <text evidence="1">The sequence shown here is derived from an EMBL/GenBank/DDBJ whole genome shotgun (WGS) entry which is preliminary data.</text>
</comment>
<gene>
    <name evidence="1" type="ORF">NSU_pLA1089</name>
</gene>
<keyword evidence="1" id="KW-0614">Plasmid</keyword>
<organism evidence="1 2">
    <name type="scientific">Novosphingobium pentaromativorans US6-1</name>
    <dbReference type="NCBI Taxonomy" id="1088721"/>
    <lineage>
        <taxon>Bacteria</taxon>
        <taxon>Pseudomonadati</taxon>
        <taxon>Pseudomonadota</taxon>
        <taxon>Alphaproteobacteria</taxon>
        <taxon>Sphingomonadales</taxon>
        <taxon>Sphingomonadaceae</taxon>
        <taxon>Novosphingobium</taxon>
    </lineage>
</organism>
<keyword evidence="2" id="KW-1185">Reference proteome</keyword>